<reference evidence="2" key="1">
    <citation type="journal article" date="2021" name="PeerJ">
        <title>Extensive microbial diversity within the chicken gut microbiome revealed by metagenomics and culture.</title>
        <authorList>
            <person name="Gilroy R."/>
            <person name="Ravi A."/>
            <person name="Getino M."/>
            <person name="Pursley I."/>
            <person name="Horton D.L."/>
            <person name="Alikhan N.F."/>
            <person name="Baker D."/>
            <person name="Gharbi K."/>
            <person name="Hall N."/>
            <person name="Watson M."/>
            <person name="Adriaenssens E.M."/>
            <person name="Foster-Nyarko E."/>
            <person name="Jarju S."/>
            <person name="Secka A."/>
            <person name="Antonio M."/>
            <person name="Oren A."/>
            <person name="Chaudhuri R.R."/>
            <person name="La Ragione R."/>
            <person name="Hildebrand F."/>
            <person name="Pallen M.J."/>
        </authorList>
    </citation>
    <scope>NUCLEOTIDE SEQUENCE</scope>
    <source>
        <strain evidence="2">ChiSjej3B21-8574</strain>
    </source>
</reference>
<name>A0A9D2T8X6_9FIRM</name>
<sequence length="381" mass="45178">MEKFAYIFLDIEWNQLIDQEENSVREPVQIGIIGTNEKLEEKKRFSRFIRIKDVKALSPDTRKTAHVTPALLKEAKSETVVYHRVSCLFPQYQYVVVWTEDAYDIFAEGMNRSNIRMPEHKVVVLQDIVSLIAAEKEKRISFEAALMKAGVSFQPKRLHYAKYDAQYLCQLYKKLYEKYADRTRGQKCILNQNTGILHTAGCKYIKKNHTNFAEAEKILIFHGYRPCLYCRGKGGWKVFRWKTSARRKTAEQQKKSRMPENKMDFRTLSLTEKNIYLICRQFHLNCHISDGVVFIRAPFSAWRIYLDHQKVSKVYHENYRGKRTGAGRQNKWSEGFHKQTMNSRNFYDVVRYIYYHEKNFMEKTNRAKQIDELLDGIRKDT</sequence>
<evidence type="ECO:0000313" key="2">
    <source>
        <dbReference type="EMBL" id="HJC49410.1"/>
    </source>
</evidence>
<dbReference type="Proteomes" id="UP000823904">
    <property type="component" value="Unassembled WGS sequence"/>
</dbReference>
<dbReference type="Pfam" id="PF00929">
    <property type="entry name" value="RNase_T"/>
    <property type="match status" value="1"/>
</dbReference>
<accession>A0A9D2T8X6</accession>
<gene>
    <name evidence="2" type="ORF">H9754_02310</name>
</gene>
<organism evidence="2 3">
    <name type="scientific">Candidatus Anaerostipes avistercoris</name>
    <dbReference type="NCBI Taxonomy" id="2838462"/>
    <lineage>
        <taxon>Bacteria</taxon>
        <taxon>Bacillati</taxon>
        <taxon>Bacillota</taxon>
        <taxon>Clostridia</taxon>
        <taxon>Lachnospirales</taxon>
        <taxon>Lachnospiraceae</taxon>
        <taxon>Anaerostipes</taxon>
    </lineage>
</organism>
<dbReference type="InterPro" id="IPR035451">
    <property type="entry name" value="Ada-like_dom_sf"/>
</dbReference>
<dbReference type="InterPro" id="IPR013520">
    <property type="entry name" value="Ribonucl_H"/>
</dbReference>
<dbReference type="SMART" id="SM00479">
    <property type="entry name" value="EXOIII"/>
    <property type="match status" value="1"/>
</dbReference>
<dbReference type="SUPFAM" id="SSF57884">
    <property type="entry name" value="Ada DNA repair protein, N-terminal domain (N-Ada 10)"/>
    <property type="match status" value="1"/>
</dbReference>
<dbReference type="InterPro" id="IPR036397">
    <property type="entry name" value="RNaseH_sf"/>
</dbReference>
<comment type="caution">
    <text evidence="2">The sequence shown here is derived from an EMBL/GenBank/DDBJ whole genome shotgun (WGS) entry which is preliminary data.</text>
</comment>
<dbReference type="EMBL" id="DWWD01000014">
    <property type="protein sequence ID" value="HJC49410.1"/>
    <property type="molecule type" value="Genomic_DNA"/>
</dbReference>
<dbReference type="SUPFAM" id="SSF53098">
    <property type="entry name" value="Ribonuclease H-like"/>
    <property type="match status" value="1"/>
</dbReference>
<dbReference type="InterPro" id="IPR012337">
    <property type="entry name" value="RNaseH-like_sf"/>
</dbReference>
<reference evidence="2" key="2">
    <citation type="submission" date="2021-04" db="EMBL/GenBank/DDBJ databases">
        <authorList>
            <person name="Gilroy R."/>
        </authorList>
    </citation>
    <scope>NUCLEOTIDE SEQUENCE</scope>
    <source>
        <strain evidence="2">ChiSjej3B21-8574</strain>
    </source>
</reference>
<feature type="domain" description="Exonuclease" evidence="1">
    <location>
        <begin position="5"/>
        <end position="181"/>
    </location>
</feature>
<dbReference type="GO" id="GO:0003676">
    <property type="term" value="F:nucleic acid binding"/>
    <property type="evidence" value="ECO:0007669"/>
    <property type="project" value="InterPro"/>
</dbReference>
<evidence type="ECO:0000259" key="1">
    <source>
        <dbReference type="SMART" id="SM00479"/>
    </source>
</evidence>
<evidence type="ECO:0000313" key="3">
    <source>
        <dbReference type="Proteomes" id="UP000823904"/>
    </source>
</evidence>
<dbReference type="AlphaFoldDB" id="A0A9D2T8X6"/>
<dbReference type="Gene3D" id="3.30.420.10">
    <property type="entry name" value="Ribonuclease H-like superfamily/Ribonuclease H"/>
    <property type="match status" value="1"/>
</dbReference>
<proteinExistence type="predicted"/>
<protein>
    <recommendedName>
        <fullName evidence="1">Exonuclease domain-containing protein</fullName>
    </recommendedName>
</protein>
<dbReference type="GO" id="GO:0004527">
    <property type="term" value="F:exonuclease activity"/>
    <property type="evidence" value="ECO:0007669"/>
    <property type="project" value="UniProtKB-ARBA"/>
</dbReference>